<dbReference type="RefSeq" id="WP_234986335.1">
    <property type="nucleotide sequence ID" value="NZ_FTNM01000002.1"/>
</dbReference>
<dbReference type="STRING" id="1077936.SAMN05421545_1844"/>
<dbReference type="SMART" id="SM00670">
    <property type="entry name" value="PINc"/>
    <property type="match status" value="1"/>
</dbReference>
<organism evidence="7 8">
    <name type="scientific">Pontibacter lucknowensis</name>
    <dbReference type="NCBI Taxonomy" id="1077936"/>
    <lineage>
        <taxon>Bacteria</taxon>
        <taxon>Pseudomonadati</taxon>
        <taxon>Bacteroidota</taxon>
        <taxon>Cytophagia</taxon>
        <taxon>Cytophagales</taxon>
        <taxon>Hymenobacteraceae</taxon>
        <taxon>Pontibacter</taxon>
    </lineage>
</organism>
<dbReference type="GO" id="GO:0005829">
    <property type="term" value="C:cytosol"/>
    <property type="evidence" value="ECO:0007669"/>
    <property type="project" value="TreeGrafter"/>
</dbReference>
<reference evidence="8" key="1">
    <citation type="submission" date="2017-01" db="EMBL/GenBank/DDBJ databases">
        <authorList>
            <person name="Varghese N."/>
            <person name="Submissions S."/>
        </authorList>
    </citation>
    <scope>NUCLEOTIDE SEQUENCE [LARGE SCALE GENOMIC DNA]</scope>
    <source>
        <strain evidence="8">DM9</strain>
    </source>
</reference>
<sequence length="471" mass="53608">MPKQTKTTQDNTEKISRTTSKVKVPANKKPSDTKEKKIFVLDTSVILYDHSAVQNFQEHDVAIPITVLEELDNFKKGNDIKNFEAREFIRFIDKLSSEHMLQEWIPLNGKTKGKFKVMMNGSAKLDATKIFGDKNDHHILNSALHMQQDFPKSKVVLVTKDINLRLKARALNLIAEDYETGKIQDVAGLYTGSDTLEEIDPAVINDLYEKGSSESVKVIKETPPDNHYYVLKSFKNSILSYYNPADDQFERVDKQTAYGVKPRNAEQTFAMHALLNPRIKLVSIQGVAGTGKTLLALASALEQRRDYKQIYLARPIVPLSNKDIGYLPGDIKSKLNPYMEPLWDNLKYIQNQYAENSKEYQKLRELVELEKLVITPLAYIRGRSLSNIYFIVDEAQNLTPHEVKTIISRAGENTKIVFTGDIYQIDTPYLDSQSNGLSYLIDRARNHPLYAHITLLKGERSELANLANELL</sequence>
<evidence type="ECO:0000256" key="5">
    <source>
        <dbReference type="SAM" id="MobiDB-lite"/>
    </source>
</evidence>
<dbReference type="InterPro" id="IPR003714">
    <property type="entry name" value="PhoH"/>
</dbReference>
<evidence type="ECO:0000256" key="4">
    <source>
        <dbReference type="ARBA" id="ARBA00046345"/>
    </source>
</evidence>
<name>A0A1N6WZM0_9BACT</name>
<dbReference type="SUPFAM" id="SSF52540">
    <property type="entry name" value="P-loop containing nucleoside triphosphate hydrolases"/>
    <property type="match status" value="1"/>
</dbReference>
<keyword evidence="2" id="KW-0547">Nucleotide-binding</keyword>
<protein>
    <submittedName>
        <fullName evidence="7">PhoH-like ATPase</fullName>
    </submittedName>
</protein>
<feature type="region of interest" description="Disordered" evidence="5">
    <location>
        <begin position="1"/>
        <end position="29"/>
    </location>
</feature>
<dbReference type="InterPro" id="IPR029060">
    <property type="entry name" value="PIN-like_dom_sf"/>
</dbReference>
<gene>
    <name evidence="7" type="ORF">SAMN05421545_1844</name>
</gene>
<dbReference type="Pfam" id="PF02562">
    <property type="entry name" value="PhoH"/>
    <property type="match status" value="1"/>
</dbReference>
<dbReference type="PANTHER" id="PTHR30473:SF2">
    <property type="entry name" value="PIN DOMAIN-CONTAINING PROTEIN"/>
    <property type="match status" value="1"/>
</dbReference>
<dbReference type="GO" id="GO:0005524">
    <property type="term" value="F:ATP binding"/>
    <property type="evidence" value="ECO:0007669"/>
    <property type="project" value="UniProtKB-KW"/>
</dbReference>
<dbReference type="PANTHER" id="PTHR30473">
    <property type="entry name" value="PROTEIN PHOH"/>
    <property type="match status" value="1"/>
</dbReference>
<keyword evidence="8" id="KW-1185">Reference proteome</keyword>
<dbReference type="Pfam" id="PF13638">
    <property type="entry name" value="PIN_4"/>
    <property type="match status" value="1"/>
</dbReference>
<accession>A0A1N6WZM0</accession>
<evidence type="ECO:0000313" key="8">
    <source>
        <dbReference type="Proteomes" id="UP000185924"/>
    </source>
</evidence>
<feature type="domain" description="PIN" evidence="6">
    <location>
        <begin position="37"/>
        <end position="166"/>
    </location>
</feature>
<dbReference type="InterPro" id="IPR027417">
    <property type="entry name" value="P-loop_NTPase"/>
</dbReference>
<dbReference type="Proteomes" id="UP000185924">
    <property type="component" value="Unassembled WGS sequence"/>
</dbReference>
<evidence type="ECO:0000313" key="7">
    <source>
        <dbReference type="EMBL" id="SIQ95503.1"/>
    </source>
</evidence>
<dbReference type="Gene3D" id="3.40.50.300">
    <property type="entry name" value="P-loop containing nucleotide triphosphate hydrolases"/>
    <property type="match status" value="1"/>
</dbReference>
<dbReference type="InterPro" id="IPR051451">
    <property type="entry name" value="PhoH2-like"/>
</dbReference>
<dbReference type="InterPro" id="IPR002716">
    <property type="entry name" value="PIN_dom"/>
</dbReference>
<dbReference type="CDD" id="cd09883">
    <property type="entry name" value="PIN_VapC_PhoHL-ATPase"/>
    <property type="match status" value="1"/>
</dbReference>
<dbReference type="Gene3D" id="3.40.50.1010">
    <property type="entry name" value="5'-nuclease"/>
    <property type="match status" value="1"/>
</dbReference>
<dbReference type="AlphaFoldDB" id="A0A1N6WZM0"/>
<dbReference type="FunFam" id="3.40.50.300:FF:000013">
    <property type="entry name" value="PhoH family ATPase"/>
    <property type="match status" value="1"/>
</dbReference>
<evidence type="ECO:0000256" key="1">
    <source>
        <dbReference type="ARBA" id="ARBA00010393"/>
    </source>
</evidence>
<comment type="similarity">
    <text evidence="4">In the N-terminal section; belongs to the PINc/VapC protein family.</text>
</comment>
<comment type="similarity">
    <text evidence="1">Belongs to the PhoH family.</text>
</comment>
<keyword evidence="3" id="KW-0067">ATP-binding</keyword>
<dbReference type="SUPFAM" id="SSF88723">
    <property type="entry name" value="PIN domain-like"/>
    <property type="match status" value="1"/>
</dbReference>
<proteinExistence type="inferred from homology"/>
<dbReference type="EMBL" id="FTNM01000002">
    <property type="protein sequence ID" value="SIQ95503.1"/>
    <property type="molecule type" value="Genomic_DNA"/>
</dbReference>
<evidence type="ECO:0000256" key="3">
    <source>
        <dbReference type="ARBA" id="ARBA00022840"/>
    </source>
</evidence>
<evidence type="ECO:0000259" key="6">
    <source>
        <dbReference type="SMART" id="SM00670"/>
    </source>
</evidence>
<feature type="compositionally biased region" description="Polar residues" evidence="5">
    <location>
        <begin position="1"/>
        <end position="10"/>
    </location>
</feature>
<evidence type="ECO:0000256" key="2">
    <source>
        <dbReference type="ARBA" id="ARBA00022741"/>
    </source>
</evidence>